<dbReference type="NCBIfam" id="TIGR01727">
    <property type="entry name" value="oligo_HPY"/>
    <property type="match status" value="1"/>
</dbReference>
<reference evidence="5 6" key="1">
    <citation type="submission" date="2013-04" db="EMBL/GenBank/DDBJ databases">
        <authorList>
            <person name="Harkins D.M."/>
            <person name="Durkin A.S."/>
            <person name="Brinkac L.M."/>
            <person name="Haft D.H."/>
            <person name="Selengut J.D."/>
            <person name="Sanka R."/>
            <person name="DePew J."/>
            <person name="Purushe J."/>
            <person name="Hartskeerl R.A."/>
            <person name="Ahmed A."/>
            <person name="van der Linden H."/>
            <person name="Goris M.G.A."/>
            <person name="Vinetz J.M."/>
            <person name="Sutton G.G."/>
            <person name="Nierman W.C."/>
            <person name="Fouts D.E."/>
        </authorList>
    </citation>
    <scope>NUCLEOTIDE SEQUENCE [LARGE SCALE GENOMIC DNA]</scope>
    <source>
        <strain evidence="5 6">Sao Paulo</strain>
    </source>
</reference>
<evidence type="ECO:0000256" key="1">
    <source>
        <dbReference type="ARBA" id="ARBA00022448"/>
    </source>
</evidence>
<keyword evidence="3" id="KW-0067">ATP-binding</keyword>
<comment type="caution">
    <text evidence="5">The sequence shown here is derived from an EMBL/GenBank/DDBJ whole genome shotgun (WGS) entry which is preliminary data.</text>
</comment>
<sequence>MKILVTIDGIVPSPKSYPSGCRFHTRCKEKMEICESKIPISNKVTDFQFVECFLYGGKESA</sequence>
<evidence type="ECO:0000313" key="5">
    <source>
        <dbReference type="EMBL" id="EOQ88973.1"/>
    </source>
</evidence>
<dbReference type="InterPro" id="IPR027417">
    <property type="entry name" value="P-loop_NTPase"/>
</dbReference>
<dbReference type="Gene3D" id="3.40.50.300">
    <property type="entry name" value="P-loop containing nucleotide triphosphate hydrolases"/>
    <property type="match status" value="1"/>
</dbReference>
<proteinExistence type="predicted"/>
<dbReference type="Proteomes" id="UP000013996">
    <property type="component" value="Unassembled WGS sequence"/>
</dbReference>
<evidence type="ECO:0000259" key="4">
    <source>
        <dbReference type="Pfam" id="PF08352"/>
    </source>
</evidence>
<dbReference type="Pfam" id="PF08352">
    <property type="entry name" value="oligo_HPY"/>
    <property type="match status" value="1"/>
</dbReference>
<feature type="domain" description="Oligopeptide/dipeptide ABC transporter C-terminal" evidence="4">
    <location>
        <begin position="4"/>
        <end position="34"/>
    </location>
</feature>
<protein>
    <submittedName>
        <fullName evidence="5">Oligopeptide/dipeptide transporter, C-terminal domain protein</fullName>
    </submittedName>
</protein>
<evidence type="ECO:0000256" key="2">
    <source>
        <dbReference type="ARBA" id="ARBA00022741"/>
    </source>
</evidence>
<evidence type="ECO:0000313" key="6">
    <source>
        <dbReference type="Proteomes" id="UP000013996"/>
    </source>
</evidence>
<dbReference type="EMBL" id="AOGX02000015">
    <property type="protein sequence ID" value="EOQ88973.1"/>
    <property type="molecule type" value="Genomic_DNA"/>
</dbReference>
<accession>A0A5E8HDU6</accession>
<name>A0A5E8HDU6_9LEPT</name>
<dbReference type="AlphaFoldDB" id="A0A5E8HDU6"/>
<keyword evidence="1" id="KW-0813">Transport</keyword>
<evidence type="ECO:0000256" key="3">
    <source>
        <dbReference type="ARBA" id="ARBA00022840"/>
    </source>
</evidence>
<dbReference type="GO" id="GO:0015833">
    <property type="term" value="P:peptide transport"/>
    <property type="evidence" value="ECO:0007669"/>
    <property type="project" value="InterPro"/>
</dbReference>
<gene>
    <name evidence="5" type="ORF">LEP1GSC202_1451</name>
</gene>
<organism evidence="5 6">
    <name type="scientific">Leptospira yanagawae serovar Saopaulo str. Sao Paulo = ATCC 700523</name>
    <dbReference type="NCBI Taxonomy" id="1249483"/>
    <lineage>
        <taxon>Bacteria</taxon>
        <taxon>Pseudomonadati</taxon>
        <taxon>Spirochaetota</taxon>
        <taxon>Spirochaetia</taxon>
        <taxon>Leptospirales</taxon>
        <taxon>Leptospiraceae</taxon>
        <taxon>Leptospira</taxon>
    </lineage>
</organism>
<dbReference type="GO" id="GO:0005524">
    <property type="term" value="F:ATP binding"/>
    <property type="evidence" value="ECO:0007669"/>
    <property type="project" value="UniProtKB-KW"/>
</dbReference>
<dbReference type="STRING" id="1249483.LEP1GSC202_1451"/>
<dbReference type="InterPro" id="IPR013563">
    <property type="entry name" value="Oligopep_ABC_C"/>
</dbReference>
<keyword evidence="2" id="KW-0547">Nucleotide-binding</keyword>